<evidence type="ECO:0000313" key="4">
    <source>
        <dbReference type="Proteomes" id="UP000029389"/>
    </source>
</evidence>
<evidence type="ECO:0000313" key="5">
    <source>
        <dbReference type="Proteomes" id="UP000264294"/>
    </source>
</evidence>
<proteinExistence type="predicted"/>
<dbReference type="Proteomes" id="UP000264294">
    <property type="component" value="Unassembled WGS sequence"/>
</dbReference>
<organism evidence="2 4">
    <name type="scientific">Bacillus clarus</name>
    <dbReference type="NCBI Taxonomy" id="2338372"/>
    <lineage>
        <taxon>Bacteria</taxon>
        <taxon>Bacillati</taxon>
        <taxon>Bacillota</taxon>
        <taxon>Bacilli</taxon>
        <taxon>Bacillales</taxon>
        <taxon>Bacillaceae</taxon>
        <taxon>Bacillus</taxon>
        <taxon>Bacillus cereus group</taxon>
    </lineage>
</organism>
<evidence type="ECO:0000313" key="2">
    <source>
        <dbReference type="EMBL" id="KFM95607.1"/>
    </source>
</evidence>
<comment type="caution">
    <text evidence="2">The sequence shown here is derived from an EMBL/GenBank/DDBJ whole genome shotgun (WGS) entry which is preliminary data.</text>
</comment>
<gene>
    <name evidence="3" type="ORF">D0U04_24760</name>
    <name evidence="2" type="ORF">DJ93_5499</name>
</gene>
<dbReference type="EMBL" id="QVOD01000046">
    <property type="protein sequence ID" value="RFT63488.1"/>
    <property type="molecule type" value="Genomic_DNA"/>
</dbReference>
<accession>A0A090YCQ4</accession>
<dbReference type="PATRIC" id="fig|1405.8.peg.5673"/>
<dbReference type="RefSeq" id="WP_042984598.1">
    <property type="nucleotide sequence ID" value="NZ_JMQC01000009.1"/>
</dbReference>
<evidence type="ECO:0000256" key="1">
    <source>
        <dbReference type="SAM" id="Phobius"/>
    </source>
</evidence>
<feature type="transmembrane region" description="Helical" evidence="1">
    <location>
        <begin position="20"/>
        <end position="37"/>
    </location>
</feature>
<protein>
    <submittedName>
        <fullName evidence="2">Putative membrane protein</fullName>
    </submittedName>
</protein>
<keyword evidence="1" id="KW-0472">Membrane</keyword>
<dbReference type="Proteomes" id="UP000029389">
    <property type="component" value="Unassembled WGS sequence"/>
</dbReference>
<sequence>MWERFKNYKYSSKELKFMLWLFGITCFVHSVAFFGGLFSSEFLWFKGLCAIAALLAFMNVKRKINKYKIAL</sequence>
<reference evidence="3 5" key="2">
    <citation type="submission" date="2018-08" db="EMBL/GenBank/DDBJ databases">
        <title>Bacillus clarus sp. nov. strain PS00077A.</title>
        <authorList>
            <person name="Mendez Acevedo M."/>
            <person name="Carroll L."/>
            <person name="Mukherjee M."/>
            <person name="Wiedmann M."/>
            <person name="Kovac J."/>
        </authorList>
    </citation>
    <scope>NUCLEOTIDE SEQUENCE [LARGE SCALE GENOMIC DNA]</scope>
    <source>
        <strain evidence="3 5">PS00077A</strain>
    </source>
</reference>
<keyword evidence="1" id="KW-1133">Transmembrane helix</keyword>
<feature type="transmembrane region" description="Helical" evidence="1">
    <location>
        <begin position="43"/>
        <end position="60"/>
    </location>
</feature>
<dbReference type="AlphaFoldDB" id="A0A090YCQ4"/>
<evidence type="ECO:0000313" key="3">
    <source>
        <dbReference type="EMBL" id="RFT63488.1"/>
    </source>
</evidence>
<name>A0A090YCQ4_9BACI</name>
<keyword evidence="1" id="KW-0812">Transmembrane</keyword>
<reference evidence="2 4" key="1">
    <citation type="submission" date="2014-04" db="EMBL/GenBank/DDBJ databases">
        <authorList>
            <person name="Bishop-Lilly K.A."/>
            <person name="Broomall S.M."/>
            <person name="Chain P.S."/>
            <person name="Chertkov O."/>
            <person name="Coyne S.R."/>
            <person name="Daligault H.E."/>
            <person name="Davenport K.W."/>
            <person name="Erkkila T."/>
            <person name="Frey K.G."/>
            <person name="Gibbons H.S."/>
            <person name="Gu W."/>
            <person name="Jaissle J."/>
            <person name="Johnson S.L."/>
            <person name="Koroleva G.I."/>
            <person name="Ladner J.T."/>
            <person name="Lo C.-C."/>
            <person name="Minogue T.D."/>
            <person name="Munk C."/>
            <person name="Palacios G.F."/>
            <person name="Redden C.L."/>
            <person name="Rosenzweig C.N."/>
            <person name="Scholz M.B."/>
            <person name="Teshima H."/>
            <person name="Xu Y."/>
        </authorList>
    </citation>
    <scope>NUCLEOTIDE SEQUENCE [LARGE SCALE GENOMIC DNA]</scope>
    <source>
        <strain evidence="2 4">BHP</strain>
    </source>
</reference>
<keyword evidence="5" id="KW-1185">Reference proteome</keyword>
<dbReference type="EMBL" id="JMQC01000009">
    <property type="protein sequence ID" value="KFM95607.1"/>
    <property type="molecule type" value="Genomic_DNA"/>
</dbReference>